<protein>
    <submittedName>
        <fullName evidence="3">DL-glycerol-3-phosphatase 2</fullName>
    </submittedName>
</protein>
<dbReference type="InterPro" id="IPR004252">
    <property type="entry name" value="Probable_transposase_24"/>
</dbReference>
<dbReference type="STRING" id="337451.A0A3S3NHS0"/>
<feature type="signal peptide" evidence="2">
    <location>
        <begin position="1"/>
        <end position="23"/>
    </location>
</feature>
<keyword evidence="4" id="KW-1185">Reference proteome</keyword>
<evidence type="ECO:0000313" key="3">
    <source>
        <dbReference type="EMBL" id="RWR79929.1"/>
    </source>
</evidence>
<feature type="region of interest" description="Disordered" evidence="1">
    <location>
        <begin position="23"/>
        <end position="104"/>
    </location>
</feature>
<keyword evidence="2" id="KW-0732">Signal</keyword>
<reference evidence="3 4" key="1">
    <citation type="journal article" date="2019" name="Nat. Plants">
        <title>Stout camphor tree genome fills gaps in understanding of flowering plant genome evolution.</title>
        <authorList>
            <person name="Chaw S.M."/>
            <person name="Liu Y.C."/>
            <person name="Wu Y.W."/>
            <person name="Wang H.Y."/>
            <person name="Lin C.I."/>
            <person name="Wu C.S."/>
            <person name="Ke H.M."/>
            <person name="Chang L.Y."/>
            <person name="Hsu C.Y."/>
            <person name="Yang H.T."/>
            <person name="Sudianto E."/>
            <person name="Hsu M.H."/>
            <person name="Wu K.P."/>
            <person name="Wang L.N."/>
            <person name="Leebens-Mack J.H."/>
            <person name="Tsai I.J."/>
        </authorList>
    </citation>
    <scope>NUCLEOTIDE SEQUENCE [LARGE SCALE GENOMIC DNA]</scope>
    <source>
        <strain evidence="4">cv. Chaw 1501</strain>
        <tissue evidence="3">Young leaves</tissue>
    </source>
</reference>
<feature type="chain" id="PRO_5018655662" evidence="2">
    <location>
        <begin position="24"/>
        <end position="385"/>
    </location>
</feature>
<name>A0A3S3NHS0_9MAGN</name>
<organism evidence="3 4">
    <name type="scientific">Cinnamomum micranthum f. kanehirae</name>
    <dbReference type="NCBI Taxonomy" id="337451"/>
    <lineage>
        <taxon>Eukaryota</taxon>
        <taxon>Viridiplantae</taxon>
        <taxon>Streptophyta</taxon>
        <taxon>Embryophyta</taxon>
        <taxon>Tracheophyta</taxon>
        <taxon>Spermatophyta</taxon>
        <taxon>Magnoliopsida</taxon>
        <taxon>Magnoliidae</taxon>
        <taxon>Laurales</taxon>
        <taxon>Lauraceae</taxon>
        <taxon>Cinnamomum</taxon>
    </lineage>
</organism>
<dbReference type="AlphaFoldDB" id="A0A3S3NHS0"/>
<proteinExistence type="predicted"/>
<sequence>MNRGKRSRHTCAIAAALAQATLAQSQVTRSSRAKSMPKGAAQATPAQPQVTRSSRADNMPEVATNARPMDPTWIASSSGQPDQVFESTYGRPSASGEGSCRVRGKTRGMKVVKLRKQLDHAIPISIPASSHAPKGEFATTFANLLGEAIRDEAPVQKEGWKFVPEGIKKLVVKRVQEKSKKARVSRSKMPWNHTSGSRSFLAHSSIIRAQNAGHAQPFPDFYHGTHYMHRKNKWINEEAQETHEELVRVTTEQSQPSITSPMTEEYISVKVAEFSKRTIFLEGLVVQLAERVGIDPDITIGGDGTSGEAQDATSLDLYMTTLFKMCVCACVRKRVYVDECASSVVTVPDPRLDSSYHEAADQVLSSLLDFNPSMWGLPPFQDVES</sequence>
<evidence type="ECO:0000256" key="1">
    <source>
        <dbReference type="SAM" id="MobiDB-lite"/>
    </source>
</evidence>
<accession>A0A3S3NHS0</accession>
<dbReference type="Pfam" id="PF03004">
    <property type="entry name" value="Transposase_24"/>
    <property type="match status" value="1"/>
</dbReference>
<evidence type="ECO:0000256" key="2">
    <source>
        <dbReference type="SAM" id="SignalP"/>
    </source>
</evidence>
<comment type="caution">
    <text evidence="3">The sequence shown here is derived from an EMBL/GenBank/DDBJ whole genome shotgun (WGS) entry which is preliminary data.</text>
</comment>
<feature type="compositionally biased region" description="Low complexity" evidence="1">
    <location>
        <begin position="40"/>
        <end position="49"/>
    </location>
</feature>
<dbReference type="EMBL" id="QPKB01000003">
    <property type="protein sequence ID" value="RWR79929.1"/>
    <property type="molecule type" value="Genomic_DNA"/>
</dbReference>
<gene>
    <name evidence="3" type="ORF">CKAN_00853200</name>
</gene>
<evidence type="ECO:0000313" key="4">
    <source>
        <dbReference type="Proteomes" id="UP000283530"/>
    </source>
</evidence>
<dbReference type="Proteomes" id="UP000283530">
    <property type="component" value="Unassembled WGS sequence"/>
</dbReference>
<dbReference type="OrthoDB" id="1607582at2759"/>